<dbReference type="PROSITE" id="PS50222">
    <property type="entry name" value="EF_HAND_2"/>
    <property type="match status" value="4"/>
</dbReference>
<dbReference type="Pfam" id="PF13499">
    <property type="entry name" value="EF-hand_7"/>
    <property type="match status" value="2"/>
</dbReference>
<evidence type="ECO:0000256" key="3">
    <source>
        <dbReference type="ARBA" id="ARBA00022837"/>
    </source>
</evidence>
<dbReference type="GO" id="GO:0005509">
    <property type="term" value="F:calcium ion binding"/>
    <property type="evidence" value="ECO:0007669"/>
    <property type="project" value="InterPro"/>
</dbReference>
<dbReference type="InterPro" id="IPR002048">
    <property type="entry name" value="EF_hand_dom"/>
</dbReference>
<feature type="domain" description="EF-hand" evidence="5">
    <location>
        <begin position="205"/>
        <end position="236"/>
    </location>
</feature>
<dbReference type="InterPro" id="IPR018247">
    <property type="entry name" value="EF_Hand_1_Ca_BS"/>
</dbReference>
<feature type="region of interest" description="Disordered" evidence="4">
    <location>
        <begin position="1"/>
        <end position="96"/>
    </location>
</feature>
<evidence type="ECO:0000259" key="5">
    <source>
        <dbReference type="PROSITE" id="PS50222"/>
    </source>
</evidence>
<evidence type="ECO:0000256" key="4">
    <source>
        <dbReference type="SAM" id="MobiDB-lite"/>
    </source>
</evidence>
<evidence type="ECO:0000313" key="7">
    <source>
        <dbReference type="EMBL" id="JAG86140.1"/>
    </source>
</evidence>
<dbReference type="Gene3D" id="1.10.238.10">
    <property type="entry name" value="EF-hand"/>
    <property type="match status" value="2"/>
</dbReference>
<dbReference type="EMBL" id="GCHU01018782">
    <property type="protein sequence ID" value="JAG86139.1"/>
    <property type="molecule type" value="Transcribed_RNA"/>
</dbReference>
<dbReference type="CDD" id="cd00051">
    <property type="entry name" value="EFh"/>
    <property type="match status" value="2"/>
</dbReference>
<evidence type="ECO:0000256" key="1">
    <source>
        <dbReference type="ARBA" id="ARBA00022723"/>
    </source>
</evidence>
<proteinExistence type="predicted"/>
<dbReference type="SUPFAM" id="SSF47473">
    <property type="entry name" value="EF-hand"/>
    <property type="match status" value="1"/>
</dbReference>
<keyword evidence="1" id="KW-0479">Metal-binding</keyword>
<dbReference type="AlphaFoldDB" id="A0A0C9RRL2"/>
<dbReference type="FunFam" id="1.10.238.10:FF:000089">
    <property type="entry name" value="calmodulin-like protein 3"/>
    <property type="match status" value="1"/>
</dbReference>
<evidence type="ECO:0000313" key="6">
    <source>
        <dbReference type="EMBL" id="JAG86139.1"/>
    </source>
</evidence>
<reference evidence="6" key="1">
    <citation type="submission" date="2015-02" db="EMBL/GenBank/DDBJ databases">
        <title>A transcriptome of Wollemia nobilis - a relic of Gondwana.</title>
        <authorList>
            <person name="Chia J.Y."/>
            <person name="Leong Y.S."/>
            <person name="Abdul Karim S."/>
            <person name="Wan Azmi N."/>
            <person name="Hercus R."/>
            <person name="Croft L."/>
        </authorList>
    </citation>
    <scope>NUCLEOTIDE SEQUENCE</scope>
    <source>
        <strain evidence="6">MaeBrown</strain>
        <tissue evidence="6">Leaf</tissue>
    </source>
</reference>
<feature type="domain" description="EF-hand" evidence="5">
    <location>
        <begin position="96"/>
        <end position="131"/>
    </location>
</feature>
<dbReference type="InterPro" id="IPR011992">
    <property type="entry name" value="EF-hand-dom_pair"/>
</dbReference>
<dbReference type="PANTHER" id="PTHR10891">
    <property type="entry name" value="EF-HAND CALCIUM-BINDING DOMAIN CONTAINING PROTEIN"/>
    <property type="match status" value="1"/>
</dbReference>
<dbReference type="InterPro" id="IPR039647">
    <property type="entry name" value="EF_hand_pair_protein_CML-like"/>
</dbReference>
<dbReference type="EMBL" id="GCHU01018781">
    <property type="protein sequence ID" value="JAG86140.1"/>
    <property type="molecule type" value="Transcribed_RNA"/>
</dbReference>
<keyword evidence="3" id="KW-0106">Calcium</keyword>
<sequence>MELRRRLMAYGRSPSRNGDRKISIPLSSPSKSLSSPSKSPSSPSKSPRLKSPSSPFGPGSSPAKALKGLFVRKKSRRESTPADDASGSGKSRQSCDEVSELTEVFRHFDADGDGKISAVELRAVLSSLGEDLGEAEVTAMIKEVDSDGDGFINLTDFIRLNTGMLDGFDAESELKEAFRLFDVDREGCITPKGLHAILTRLGEESSLDDCHMMIKRFDSDGDGVVDFGEFKQMMTA</sequence>
<keyword evidence="2" id="KW-0677">Repeat</keyword>
<dbReference type="FunFam" id="1.10.238.10:FF:000001">
    <property type="entry name" value="Calmodulin 1"/>
    <property type="match status" value="1"/>
</dbReference>
<protein>
    <submittedName>
        <fullName evidence="7">TSA: Wollemia nobilis Ref_Wollemi_Transcript_18904_1269 transcribed RNA sequence</fullName>
    </submittedName>
    <submittedName>
        <fullName evidence="6">TSA: Wollemia nobilis Ref_Wollemi_Transcript_18905_1270 transcribed RNA sequence</fullName>
    </submittedName>
</protein>
<dbReference type="SMART" id="SM00054">
    <property type="entry name" value="EFh"/>
    <property type="match status" value="4"/>
</dbReference>
<name>A0A0C9RRL2_9CONI</name>
<organism evidence="6">
    <name type="scientific">Wollemia nobilis</name>
    <dbReference type="NCBI Taxonomy" id="56998"/>
    <lineage>
        <taxon>Eukaryota</taxon>
        <taxon>Viridiplantae</taxon>
        <taxon>Streptophyta</taxon>
        <taxon>Embryophyta</taxon>
        <taxon>Tracheophyta</taxon>
        <taxon>Spermatophyta</taxon>
        <taxon>Pinopsida</taxon>
        <taxon>Pinidae</taxon>
        <taxon>Conifers II</taxon>
        <taxon>Araucariales</taxon>
        <taxon>Araucariaceae</taxon>
        <taxon>Wollemia</taxon>
    </lineage>
</organism>
<dbReference type="PROSITE" id="PS00018">
    <property type="entry name" value="EF_HAND_1"/>
    <property type="match status" value="3"/>
</dbReference>
<feature type="domain" description="EF-hand" evidence="5">
    <location>
        <begin position="132"/>
        <end position="167"/>
    </location>
</feature>
<feature type="domain" description="EF-hand" evidence="5">
    <location>
        <begin position="169"/>
        <end position="204"/>
    </location>
</feature>
<evidence type="ECO:0000256" key="2">
    <source>
        <dbReference type="ARBA" id="ARBA00022737"/>
    </source>
</evidence>
<feature type="compositionally biased region" description="Low complexity" evidence="4">
    <location>
        <begin position="23"/>
        <end position="62"/>
    </location>
</feature>
<accession>A0A0C9RRL2</accession>